<proteinExistence type="predicted"/>
<organism evidence="2 3">
    <name type="scientific">Natronobacterium texcoconense</name>
    <dbReference type="NCBI Taxonomy" id="1095778"/>
    <lineage>
        <taxon>Archaea</taxon>
        <taxon>Methanobacteriati</taxon>
        <taxon>Methanobacteriota</taxon>
        <taxon>Stenosarchaea group</taxon>
        <taxon>Halobacteria</taxon>
        <taxon>Halobacteriales</taxon>
        <taxon>Natrialbaceae</taxon>
        <taxon>Natronobacterium</taxon>
    </lineage>
</organism>
<dbReference type="STRING" id="1095778.SAMN04489842_0725"/>
<feature type="compositionally biased region" description="Acidic residues" evidence="1">
    <location>
        <begin position="476"/>
        <end position="486"/>
    </location>
</feature>
<dbReference type="EMBL" id="FNLC01000001">
    <property type="protein sequence ID" value="SDQ40209.1"/>
    <property type="molecule type" value="Genomic_DNA"/>
</dbReference>
<evidence type="ECO:0000313" key="2">
    <source>
        <dbReference type="EMBL" id="SDQ40209.1"/>
    </source>
</evidence>
<feature type="region of interest" description="Disordered" evidence="1">
    <location>
        <begin position="467"/>
        <end position="486"/>
    </location>
</feature>
<dbReference type="OrthoDB" id="387681at2157"/>
<dbReference type="Proteomes" id="UP000198848">
    <property type="component" value="Unassembled WGS sequence"/>
</dbReference>
<protein>
    <submittedName>
        <fullName evidence="2">Uncharacterized protein</fullName>
    </submittedName>
</protein>
<accession>A0A1H1AKK5</accession>
<keyword evidence="3" id="KW-1185">Reference proteome</keyword>
<sequence>MDRRKNRRAFVAATATALLAGCNELLEDETAETRDNGYNDEETSPDYELDFSLSDSTIDLSDLSTNSLGQMNEDDLEYFQLEDLELYEDGEPVDEVDSLELHLENEYDSRTVELGSELGTYEVACNQILDGRQEGTVKAEKDGETVADEARSIVKEVPETYRAQIIVDGQNFDDYETPFSFDNVEFTEEEYQELRDQHIRNETIDEIVRETVRNDEVDFHPEFDPVDLGYLYSHEEDEWQTNRFEDLDVGDLEDIKNDTGVAYSMHFSHQNDGRSGISGTMDQKTATGITLVDRHINDIPEGENRYEHDREIDLEGGYVGGSGHGNALYFERNTGQWINYDPGGGAVTEPANAPDAGRGDRYYAPADHEVGEVDEMANYSRKKQAGTIALYSTTRIPDVNSTDIEVSDPLQQTHLQRIENNQPLDAEFETALKAGMIHAHKTGKKAVLYGNNENRLLITENNEHFDQFRENSDPVTTEEVESQMLG</sequence>
<evidence type="ECO:0000256" key="1">
    <source>
        <dbReference type="SAM" id="MobiDB-lite"/>
    </source>
</evidence>
<dbReference type="RefSeq" id="WP_090377467.1">
    <property type="nucleotide sequence ID" value="NZ_FNLC01000001.1"/>
</dbReference>
<gene>
    <name evidence="2" type="ORF">SAMN04489842_0725</name>
</gene>
<reference evidence="3" key="1">
    <citation type="submission" date="2016-10" db="EMBL/GenBank/DDBJ databases">
        <authorList>
            <person name="Varghese N."/>
            <person name="Submissions S."/>
        </authorList>
    </citation>
    <scope>NUCLEOTIDE SEQUENCE [LARGE SCALE GENOMIC DNA]</scope>
    <source>
        <strain evidence="3">DSM 24767</strain>
    </source>
</reference>
<evidence type="ECO:0000313" key="3">
    <source>
        <dbReference type="Proteomes" id="UP000198848"/>
    </source>
</evidence>
<dbReference type="AlphaFoldDB" id="A0A1H1AKK5"/>
<dbReference type="PROSITE" id="PS51257">
    <property type="entry name" value="PROKAR_LIPOPROTEIN"/>
    <property type="match status" value="1"/>
</dbReference>
<name>A0A1H1AKK5_NATTX</name>